<gene>
    <name evidence="1" type="ORF">FNV43_RR10354</name>
</gene>
<proteinExistence type="predicted"/>
<organism evidence="1 2">
    <name type="scientific">Rhamnella rubrinervis</name>
    <dbReference type="NCBI Taxonomy" id="2594499"/>
    <lineage>
        <taxon>Eukaryota</taxon>
        <taxon>Viridiplantae</taxon>
        <taxon>Streptophyta</taxon>
        <taxon>Embryophyta</taxon>
        <taxon>Tracheophyta</taxon>
        <taxon>Spermatophyta</taxon>
        <taxon>Magnoliopsida</taxon>
        <taxon>eudicotyledons</taxon>
        <taxon>Gunneridae</taxon>
        <taxon>Pentapetalae</taxon>
        <taxon>rosids</taxon>
        <taxon>fabids</taxon>
        <taxon>Rosales</taxon>
        <taxon>Rhamnaceae</taxon>
        <taxon>rhamnoid group</taxon>
        <taxon>Rhamneae</taxon>
        <taxon>Rhamnella</taxon>
    </lineage>
</organism>
<comment type="caution">
    <text evidence="1">The sequence shown here is derived from an EMBL/GenBank/DDBJ whole genome shotgun (WGS) entry which is preliminary data.</text>
</comment>
<name>A0A8K0HD33_9ROSA</name>
<evidence type="ECO:0000313" key="2">
    <source>
        <dbReference type="Proteomes" id="UP000796880"/>
    </source>
</evidence>
<dbReference type="InterPro" id="IPR032675">
    <property type="entry name" value="LRR_dom_sf"/>
</dbReference>
<dbReference type="AlphaFoldDB" id="A0A8K0HD33"/>
<dbReference type="EMBL" id="VOIH02000004">
    <property type="protein sequence ID" value="KAF3449623.1"/>
    <property type="molecule type" value="Genomic_DNA"/>
</dbReference>
<sequence length="211" mass="23968">MSVIHPSITLLKKLVVLNLEFCTSLKKFPEGINRLASLQTLKLVGCLELKELPVNLEQLKSLRNLEIDASVIKLLPTSIFLMEKLQSLYYGKLWSCTELKVEFDSALQEVVEDCRTFIPPLHSLRSLLNLEFCTSLKKLPKGINDLASVQTLELVGCLKLGKLPDNLEQLKSLRNLRIEASVIKNLPSSIFLLENLESVYCGKHWFYKLLL</sequence>
<reference evidence="1" key="1">
    <citation type="submission" date="2020-03" db="EMBL/GenBank/DDBJ databases">
        <title>A high-quality chromosome-level genome assembly of a woody plant with both climbing and erect habits, Rhamnella rubrinervis.</title>
        <authorList>
            <person name="Lu Z."/>
            <person name="Yang Y."/>
            <person name="Zhu X."/>
            <person name="Sun Y."/>
        </authorList>
    </citation>
    <scope>NUCLEOTIDE SEQUENCE</scope>
    <source>
        <strain evidence="1">BYM</strain>
        <tissue evidence="1">Leaf</tissue>
    </source>
</reference>
<dbReference type="OrthoDB" id="1303433at2759"/>
<evidence type="ECO:0000313" key="1">
    <source>
        <dbReference type="EMBL" id="KAF3449623.1"/>
    </source>
</evidence>
<dbReference type="Proteomes" id="UP000796880">
    <property type="component" value="Unassembled WGS sequence"/>
</dbReference>
<protein>
    <submittedName>
        <fullName evidence="1">Uncharacterized protein</fullName>
    </submittedName>
</protein>
<keyword evidence="2" id="KW-1185">Reference proteome</keyword>
<dbReference type="Gene3D" id="3.80.10.10">
    <property type="entry name" value="Ribonuclease Inhibitor"/>
    <property type="match status" value="1"/>
</dbReference>
<dbReference type="PANTHER" id="PTHR47186">
    <property type="entry name" value="LEUCINE-RICH REPEAT-CONTAINING PROTEIN 57"/>
    <property type="match status" value="1"/>
</dbReference>
<dbReference type="SUPFAM" id="SSF52047">
    <property type="entry name" value="RNI-like"/>
    <property type="match status" value="1"/>
</dbReference>
<accession>A0A8K0HD33</accession>
<dbReference type="PANTHER" id="PTHR47186:SF63">
    <property type="entry name" value="C-JID DOMAIN-CONTAINING PROTEIN"/>
    <property type="match status" value="1"/>
</dbReference>